<accession>A0ACB7FNR1</accession>
<organism evidence="1 2">
    <name type="scientific">Candida africana</name>
    <dbReference type="NCBI Taxonomy" id="241526"/>
    <lineage>
        <taxon>Eukaryota</taxon>
        <taxon>Fungi</taxon>
        <taxon>Dikarya</taxon>
        <taxon>Ascomycota</taxon>
        <taxon>Saccharomycotina</taxon>
        <taxon>Pichiomycetes</taxon>
        <taxon>Debaryomycetaceae</taxon>
        <taxon>Candida/Lodderomyces clade</taxon>
        <taxon>Candida</taxon>
    </lineage>
</organism>
<evidence type="ECO:0000313" key="1">
    <source>
        <dbReference type="EMBL" id="KAG8203035.1"/>
    </source>
</evidence>
<dbReference type="Proteomes" id="UP000742417">
    <property type="component" value="Unassembled WGS sequence"/>
</dbReference>
<gene>
    <name evidence="1" type="primary">TPC1</name>
    <name evidence="1" type="ORF">GWM34_01978</name>
</gene>
<feature type="non-terminal residue" evidence="1">
    <location>
        <position position="1"/>
    </location>
</feature>
<comment type="caution">
    <text evidence="1">The sequence shown here is derived from an EMBL/GenBank/DDBJ whole genome shotgun (WGS) entry which is preliminary data.</text>
</comment>
<keyword evidence="2" id="KW-1185">Reference proteome</keyword>
<proteinExistence type="predicted"/>
<dbReference type="EMBL" id="JAENJO010000004">
    <property type="protein sequence ID" value="KAG8203035.1"/>
    <property type="molecule type" value="Genomic_DNA"/>
</dbReference>
<reference evidence="1" key="1">
    <citation type="submission" date="2020-12" db="EMBL/GenBank/DDBJ databases">
        <title>Draft Genome of Candida africana.</title>
        <authorList>
            <person name="Ayanbimpe G.M."/>
            <person name="Enweani I.B."/>
            <person name="Aguiyi J.C."/>
            <person name="Nnadi U.P."/>
            <person name="Izam Y."/>
            <person name="Ubani A."/>
            <person name="Ngene A.C."/>
        </authorList>
    </citation>
    <scope>NUCLEOTIDE SEQUENCE</scope>
    <source>
        <strain evidence="1">CEC4854</strain>
    </source>
</reference>
<name>A0ACB7FNR1_9ASCO</name>
<sequence length="737" mass="82575">MSSLSSELKAKEIFNQFATEGANEEKIITLPDFINVLSPFTTDIPKQAFSLLYLIADAEKKGFVTEDNWLKFVNTLTSPDGEYKLLYQFLSGQQNTNSKITYSQCIDILNKINSSIDPSYQQKLIKLNWIYFPRFFEPNGSIEFNDFVTLISYLPVTKLIGNFEITASKSKTVNGEELVRLLSTNLNHKLSNKLKINLHNVTDFFGKQQDYTLSNLLFIYDALSKVDLINEVIVNTPPTTKDKDDILINKTDLYNHLNDPLLKSANFKPVSRLELDLLFYLINKKTDEDIPRRELVSFLNPNFNNNLNTLAPIFEHSQSKHSTIDGGDNFSLWPLYDSLYSFFLGSIAGCIGATAVYPIDLVKTRMQAQKHNALYDNSLDCFKKILRNEGFKGLYSGLGAQLVGVAPEKAIKLTVNDLVRGIGSNEDGSITMKWEILAGLTAGGCQVIFTNPLEIVKIRLQMQGNTKNLSKPGEIPHKHLNASQIIRQLGLRGLYKGASACLLRDVPFSAIYFPTYANLKKHMFGFDPNDKTKHQKLSTWQLLVAGALAGAPAAFFTTPADVIKTRLQVAGKKNEAKYKGILDCGASILKQEGLSAFFKGSLARVFRSSPQFGFTLASYELLQNLFPLHPPLTRESSFKGISGYPGVYNLTNDQVYNSQEKNERLILMNKSELSPSPSTTSSTTSSSSSLDTVNDTLVKLPAEYIYKSQDAVKLLLDIDYKFGNFNYDSYVNYIKKK</sequence>
<evidence type="ECO:0000313" key="2">
    <source>
        <dbReference type="Proteomes" id="UP000742417"/>
    </source>
</evidence>
<protein>
    <submittedName>
        <fullName evidence="1">TPC1</fullName>
    </submittedName>
</protein>